<reference evidence="1" key="1">
    <citation type="submission" date="2020-05" db="EMBL/GenBank/DDBJ databases">
        <authorList>
            <person name="Chiriac C."/>
            <person name="Salcher M."/>
            <person name="Ghai R."/>
            <person name="Kavagutti S V."/>
        </authorList>
    </citation>
    <scope>NUCLEOTIDE SEQUENCE</scope>
</reference>
<sequence length="167" mass="19105">MDVQDRLAELLVLIEDAKSMPLSASCIVNRSQVLDLVEEIRHLLPESVHRADELLADRETVVRDGLREAERIINRARSDADRMVSEHEVYLAAVAEAQAMRNDVADETDRMRRETDDYIDAKLAAFEITLERTLKIVARGRDRLNNAMYQELAPEQGLVDELYDEGR</sequence>
<dbReference type="EMBL" id="CAFBLS010000036">
    <property type="protein sequence ID" value="CAB4865660.1"/>
    <property type="molecule type" value="Genomic_DNA"/>
</dbReference>
<evidence type="ECO:0000313" key="1">
    <source>
        <dbReference type="EMBL" id="CAB4865660.1"/>
    </source>
</evidence>
<proteinExistence type="predicted"/>
<name>A0A6J7D7V3_9ZZZZ</name>
<gene>
    <name evidence="1" type="ORF">UFOPK3402_00439</name>
</gene>
<dbReference type="AlphaFoldDB" id="A0A6J7D7V3"/>
<accession>A0A6J7D7V3</accession>
<organism evidence="1">
    <name type="scientific">freshwater metagenome</name>
    <dbReference type="NCBI Taxonomy" id="449393"/>
    <lineage>
        <taxon>unclassified sequences</taxon>
        <taxon>metagenomes</taxon>
        <taxon>ecological metagenomes</taxon>
    </lineage>
</organism>
<protein>
    <submittedName>
        <fullName evidence="1">Unannotated protein</fullName>
    </submittedName>
</protein>